<dbReference type="InterPro" id="IPR006917">
    <property type="entry name" value="SOUL_heme-bd"/>
</dbReference>
<feature type="signal peptide" evidence="2">
    <location>
        <begin position="1"/>
        <end position="19"/>
    </location>
</feature>
<evidence type="ECO:0000313" key="3">
    <source>
        <dbReference type="EMBL" id="KAG5266596.1"/>
    </source>
</evidence>
<organism evidence="3 4">
    <name type="scientific">Alosa alosa</name>
    <name type="common">allis shad</name>
    <dbReference type="NCBI Taxonomy" id="278164"/>
    <lineage>
        <taxon>Eukaryota</taxon>
        <taxon>Metazoa</taxon>
        <taxon>Chordata</taxon>
        <taxon>Craniata</taxon>
        <taxon>Vertebrata</taxon>
        <taxon>Euteleostomi</taxon>
        <taxon>Actinopterygii</taxon>
        <taxon>Neopterygii</taxon>
        <taxon>Teleostei</taxon>
        <taxon>Clupei</taxon>
        <taxon>Clupeiformes</taxon>
        <taxon>Clupeoidei</taxon>
        <taxon>Clupeidae</taxon>
        <taxon>Alosa</taxon>
    </lineage>
</organism>
<gene>
    <name evidence="3" type="ORF">AALO_G00233900</name>
</gene>
<comment type="caution">
    <text evidence="3">The sequence shown here is derived from an EMBL/GenBank/DDBJ whole genome shotgun (WGS) entry which is preliminary data.</text>
</comment>
<evidence type="ECO:0008006" key="5">
    <source>
        <dbReference type="Google" id="ProtNLM"/>
    </source>
</evidence>
<evidence type="ECO:0000256" key="1">
    <source>
        <dbReference type="ARBA" id="ARBA00009817"/>
    </source>
</evidence>
<dbReference type="GO" id="GO:0020037">
    <property type="term" value="F:heme binding"/>
    <property type="evidence" value="ECO:0007669"/>
    <property type="project" value="TreeGrafter"/>
</dbReference>
<dbReference type="Proteomes" id="UP000823561">
    <property type="component" value="Chromosome 18"/>
</dbReference>
<dbReference type="EMBL" id="JADWDJ010000018">
    <property type="protein sequence ID" value="KAG5266596.1"/>
    <property type="molecule type" value="Genomic_DNA"/>
</dbReference>
<proteinExistence type="inferred from homology"/>
<feature type="chain" id="PRO_5043921758" description="Heme-binding protein 2-like" evidence="2">
    <location>
        <begin position="20"/>
        <end position="196"/>
    </location>
</feature>
<keyword evidence="4" id="KW-1185">Reference proteome</keyword>
<evidence type="ECO:0000313" key="4">
    <source>
        <dbReference type="Proteomes" id="UP000823561"/>
    </source>
</evidence>
<dbReference type="PANTHER" id="PTHR11220:SF69">
    <property type="entry name" value="HEME-BINDING PROTEIN 2"/>
    <property type="match status" value="1"/>
</dbReference>
<sequence>MTFQGLLAVWTLCLVCVRGWEAPWFCHGNNCPEFTVVHTNEDFEERFYSASHWITVDVAIPNKEEVTKALWTLYYYSKGENEEKANVDLPWPSIILMEGDGDEKHGSVSWPVPPGTHLPKPSNATIKETDIPAGTVYVRSFGGVASEADAYDNVDQLKASLEAAGKSFNPDRFVAAGYDPPLRVINRHNEVWLFAD</sequence>
<dbReference type="Gene3D" id="3.20.80.10">
    <property type="entry name" value="Regulatory factor, effector binding domain"/>
    <property type="match status" value="1"/>
</dbReference>
<dbReference type="SUPFAM" id="SSF55136">
    <property type="entry name" value="Probable bacterial effector-binding domain"/>
    <property type="match status" value="1"/>
</dbReference>
<accession>A0AAV6FY06</accession>
<dbReference type="PANTHER" id="PTHR11220">
    <property type="entry name" value="HEME-BINDING PROTEIN-RELATED"/>
    <property type="match status" value="1"/>
</dbReference>
<protein>
    <recommendedName>
        <fullName evidence="5">Heme-binding protein 2-like</fullName>
    </recommendedName>
</protein>
<dbReference type="GO" id="GO:0005737">
    <property type="term" value="C:cytoplasm"/>
    <property type="evidence" value="ECO:0007669"/>
    <property type="project" value="TreeGrafter"/>
</dbReference>
<evidence type="ECO:0000256" key="2">
    <source>
        <dbReference type="SAM" id="SignalP"/>
    </source>
</evidence>
<dbReference type="InterPro" id="IPR011256">
    <property type="entry name" value="Reg_factor_effector_dom_sf"/>
</dbReference>
<keyword evidence="2" id="KW-0732">Signal</keyword>
<dbReference type="AlphaFoldDB" id="A0AAV6FY06"/>
<name>A0AAV6FY06_9TELE</name>
<reference evidence="3" key="1">
    <citation type="submission" date="2020-10" db="EMBL/GenBank/DDBJ databases">
        <title>Chromosome-scale genome assembly of the Allis shad, Alosa alosa.</title>
        <authorList>
            <person name="Margot Z."/>
            <person name="Christophe K."/>
            <person name="Cabau C."/>
            <person name="Louis A."/>
            <person name="Berthelot C."/>
            <person name="Parey E."/>
            <person name="Roest Crollius H."/>
            <person name="Montfort J."/>
            <person name="Robinson-Rechavi M."/>
            <person name="Bucao C."/>
            <person name="Bouchez O."/>
            <person name="Gislard M."/>
            <person name="Lluch J."/>
            <person name="Milhes M."/>
            <person name="Lampietro C."/>
            <person name="Lopez Roques C."/>
            <person name="Donnadieu C."/>
            <person name="Braasch I."/>
            <person name="Desvignes T."/>
            <person name="Postlethwait J."/>
            <person name="Bobe J."/>
            <person name="Guiguen Y."/>
        </authorList>
    </citation>
    <scope>NUCLEOTIDE SEQUENCE</scope>
    <source>
        <strain evidence="3">M-15738</strain>
        <tissue evidence="3">Blood</tissue>
    </source>
</reference>
<dbReference type="Pfam" id="PF04832">
    <property type="entry name" value="SOUL"/>
    <property type="match status" value="1"/>
</dbReference>
<comment type="similarity">
    <text evidence="1">Belongs to the HEBP family.</text>
</comment>